<dbReference type="KEGG" id="ksn:43592002"/>
<evidence type="ECO:0000313" key="4">
    <source>
        <dbReference type="Proteomes" id="UP000322225"/>
    </source>
</evidence>
<dbReference type="GO" id="GO:0043565">
    <property type="term" value="F:sequence-specific DNA binding"/>
    <property type="evidence" value="ECO:0007669"/>
    <property type="project" value="InterPro"/>
</dbReference>
<reference evidence="3" key="2">
    <citation type="submission" date="2024-01" db="EMBL/GenBank/DDBJ databases">
        <title>Comparative genomics of Cryptococcus and Kwoniella reveals pathogenesis evolution and contrasting modes of karyotype evolution via chromosome fusion or intercentromeric recombination.</title>
        <authorList>
            <person name="Coelho M.A."/>
            <person name="David-Palma M."/>
            <person name="Shea T."/>
            <person name="Bowers K."/>
            <person name="McGinley-Smith S."/>
            <person name="Mohammad A.W."/>
            <person name="Gnirke A."/>
            <person name="Yurkov A.M."/>
            <person name="Nowrousian M."/>
            <person name="Sun S."/>
            <person name="Cuomo C.A."/>
            <person name="Heitman J."/>
        </authorList>
    </citation>
    <scope>NUCLEOTIDE SEQUENCE</scope>
    <source>
        <strain evidence="3">CBS 12478</strain>
    </source>
</reference>
<evidence type="ECO:0000256" key="1">
    <source>
        <dbReference type="ARBA" id="ARBA00023125"/>
    </source>
</evidence>
<feature type="region of interest" description="Disordered" evidence="2">
    <location>
        <begin position="89"/>
        <end position="117"/>
    </location>
</feature>
<name>A0A5M6BQG7_9TREE</name>
<evidence type="ECO:0000256" key="2">
    <source>
        <dbReference type="SAM" id="MobiDB-lite"/>
    </source>
</evidence>
<keyword evidence="1" id="KW-0238">DNA-binding</keyword>
<dbReference type="AlphaFoldDB" id="A0A5M6BQG7"/>
<reference evidence="3" key="1">
    <citation type="submission" date="2017-08" db="EMBL/GenBank/DDBJ databases">
        <authorList>
            <person name="Cuomo C."/>
            <person name="Billmyre B."/>
            <person name="Heitman J."/>
        </authorList>
    </citation>
    <scope>NUCLEOTIDE SEQUENCE</scope>
    <source>
        <strain evidence="3">CBS 12478</strain>
    </source>
</reference>
<dbReference type="Proteomes" id="UP000322225">
    <property type="component" value="Chromosome 9"/>
</dbReference>
<proteinExistence type="predicted"/>
<accession>A0A5M6BQG7</accession>
<dbReference type="EMBL" id="CP144059">
    <property type="protein sequence ID" value="WWD20520.1"/>
    <property type="molecule type" value="Genomic_DNA"/>
</dbReference>
<dbReference type="InterPro" id="IPR000232">
    <property type="entry name" value="HSF_DNA-bd"/>
</dbReference>
<feature type="compositionally biased region" description="Acidic residues" evidence="2">
    <location>
        <begin position="256"/>
        <end position="267"/>
    </location>
</feature>
<feature type="compositionally biased region" description="Basic residues" evidence="2">
    <location>
        <begin position="356"/>
        <end position="385"/>
    </location>
</feature>
<organism evidence="3 4">
    <name type="scientific">Kwoniella shandongensis</name>
    <dbReference type="NCBI Taxonomy" id="1734106"/>
    <lineage>
        <taxon>Eukaryota</taxon>
        <taxon>Fungi</taxon>
        <taxon>Dikarya</taxon>
        <taxon>Basidiomycota</taxon>
        <taxon>Agaricomycotina</taxon>
        <taxon>Tremellomycetes</taxon>
        <taxon>Tremellales</taxon>
        <taxon>Cryptococcaceae</taxon>
        <taxon>Kwoniella</taxon>
    </lineage>
</organism>
<gene>
    <name evidence="3" type="ORF">CI109_104996</name>
</gene>
<feature type="compositionally biased region" description="Basic residues" evidence="2">
    <location>
        <begin position="331"/>
        <end position="349"/>
    </location>
</feature>
<feature type="compositionally biased region" description="Acidic residues" evidence="2">
    <location>
        <begin position="543"/>
        <end position="557"/>
    </location>
</feature>
<feature type="region of interest" description="Disordered" evidence="2">
    <location>
        <begin position="306"/>
        <end position="387"/>
    </location>
</feature>
<dbReference type="GO" id="GO:0003700">
    <property type="term" value="F:DNA-binding transcription factor activity"/>
    <property type="evidence" value="ECO:0007669"/>
    <property type="project" value="InterPro"/>
</dbReference>
<feature type="region of interest" description="Disordered" evidence="2">
    <location>
        <begin position="209"/>
        <end position="243"/>
    </location>
</feature>
<dbReference type="Gene3D" id="1.10.10.10">
    <property type="entry name" value="Winged helix-like DNA-binding domain superfamily/Winged helix DNA-binding domain"/>
    <property type="match status" value="1"/>
</dbReference>
<feature type="region of interest" description="Disordered" evidence="2">
    <location>
        <begin position="256"/>
        <end position="283"/>
    </location>
</feature>
<dbReference type="Pfam" id="PF00447">
    <property type="entry name" value="HSF_DNA-bind"/>
    <property type="match status" value="1"/>
</dbReference>
<sequence length="691" mass="76353">MNYILPPLLPPIGTLDPWAIRPPNDCHDSTTTSLQYPTSLFDGYEMIVPYPSTAGAGFELGIVSSERSSLSHPLLNFIDDNTATPHFVNATQSDDNRLPQVYGTPSRDTRLSDVRPPVFHPYRRDELSAFARSRTISYPPTTCRGHDAFGSPINYSGPSAFSRGSESNNIPCSLPYQDHPYLLPPAEIITNPTQHIAYSATTAISPRHLSTYPSPPLASSLHTSTSRSDPNCSECDASHTQNELDESQASILENYDSDTDSESDSDSDDKPIQNQSINASSNVALPLSSSSSFATTFDSQSELLDATDHSNHDEPGPTARPTESGRSEKGKGHRQCQKKTNNRRRRTQRRPQLQQKLKRSIKKGNKGMVKDKKKKGNRMGIRKGSKSPVSLPTGDFLFAAIKMLTDPQYAKWVSWDPVSRIATIHDTVKFAKDVYYPNATSNKWESFQRNMTNYQPWGFQRLVVPGTKKRSQTVYVPTWDHIESEWKRQGYPMIILTGGKKEFGIGPDDELSGKVTKVADVGDKVGKSQGLDVCVDALHDDDDEMDGWGYESEEGQNDDFPTNHDTSSDEECLVDVEPMKKGSNIILPQEETEHLGLGIDGNRIDILPLKVDVSEEVKRRGMSIWTPGSDNSDDLLNCPSRVFSPSPSIPPTPGPTPGLKSFPSDPLPITPTSAASVRDFRVTRSLGLIEI</sequence>
<protein>
    <submittedName>
        <fullName evidence="3">Uncharacterized protein</fullName>
    </submittedName>
</protein>
<feature type="compositionally biased region" description="Basic and acidic residues" evidence="2">
    <location>
        <begin position="306"/>
        <end position="315"/>
    </location>
</feature>
<feature type="compositionally biased region" description="Polar residues" evidence="2">
    <location>
        <begin position="220"/>
        <end position="231"/>
    </location>
</feature>
<keyword evidence="4" id="KW-1185">Reference proteome</keyword>
<dbReference type="GeneID" id="43592002"/>
<dbReference type="RefSeq" id="XP_031857915.1">
    <property type="nucleotide sequence ID" value="XM_032007831.1"/>
</dbReference>
<dbReference type="InterPro" id="IPR036388">
    <property type="entry name" value="WH-like_DNA-bd_sf"/>
</dbReference>
<evidence type="ECO:0000313" key="3">
    <source>
        <dbReference type="EMBL" id="WWD20520.1"/>
    </source>
</evidence>
<feature type="region of interest" description="Disordered" evidence="2">
    <location>
        <begin position="543"/>
        <end position="569"/>
    </location>
</feature>